<protein>
    <submittedName>
        <fullName evidence="2">Uncharacterized protein</fullName>
    </submittedName>
</protein>
<accession>A0A0B5EG84</accession>
<proteinExistence type="predicted"/>
<dbReference type="AlphaFoldDB" id="A0A0B5EG84"/>
<evidence type="ECO:0000313" key="2">
    <source>
        <dbReference type="EMBL" id="AJE81073.1"/>
    </source>
</evidence>
<feature type="region of interest" description="Disordered" evidence="1">
    <location>
        <begin position="1"/>
        <end position="77"/>
    </location>
</feature>
<reference evidence="2 3" key="1">
    <citation type="submission" date="2015-01" db="EMBL/GenBank/DDBJ databases">
        <title>Enhanced salinomycin production by adjusting the supply of polyketide extender units in Streptomyce albus DSM 41398.</title>
        <authorList>
            <person name="Lu C."/>
        </authorList>
    </citation>
    <scope>NUCLEOTIDE SEQUENCE [LARGE SCALE GENOMIC DNA]</scope>
    <source>
        <strain evidence="3">ATCC 21838 / DSM 41398 / FERM P-419 / JCM 4703 / NBRC 107858</strain>
    </source>
</reference>
<gene>
    <name evidence="2" type="ORF">SLNWT_0697</name>
</gene>
<dbReference type="KEGG" id="sals:SLNWT_0697"/>
<dbReference type="Proteomes" id="UP000031523">
    <property type="component" value="Chromosome"/>
</dbReference>
<organism evidence="2 3">
    <name type="scientific">Streptomyces albus (strain ATCC 21838 / DSM 41398 / FERM P-419 / JCM 4703 / NBRC 107858)</name>
    <dbReference type="NCBI Taxonomy" id="1081613"/>
    <lineage>
        <taxon>Bacteria</taxon>
        <taxon>Bacillati</taxon>
        <taxon>Actinomycetota</taxon>
        <taxon>Actinomycetes</taxon>
        <taxon>Kitasatosporales</taxon>
        <taxon>Streptomycetaceae</taxon>
        <taxon>Streptomyces</taxon>
    </lineage>
</organism>
<keyword evidence="3" id="KW-1185">Reference proteome</keyword>
<evidence type="ECO:0000313" key="3">
    <source>
        <dbReference type="Proteomes" id="UP000031523"/>
    </source>
</evidence>
<dbReference type="EMBL" id="CP010519">
    <property type="protein sequence ID" value="AJE81073.1"/>
    <property type="molecule type" value="Genomic_DNA"/>
</dbReference>
<evidence type="ECO:0000256" key="1">
    <source>
        <dbReference type="SAM" id="MobiDB-lite"/>
    </source>
</evidence>
<sequence>MPGGAPHRPALPCARLSPAPSGWVPASPPPFPDTPRSRTPVVRSRSRGCGPRLLPCTPPAGGAGQDAFGVRDVPAGS</sequence>
<name>A0A0B5EG84_STRA4</name>